<dbReference type="EMBL" id="SRLO01000338">
    <property type="protein sequence ID" value="TNN60221.1"/>
    <property type="molecule type" value="Genomic_DNA"/>
</dbReference>
<dbReference type="Proteomes" id="UP000314294">
    <property type="component" value="Unassembled WGS sequence"/>
</dbReference>
<sequence>MKAPQRPWAEDVQRVCPCLCPIDKSTLSALKARDAKAKTNSQDALACDRPQMNTEAAALAQKVLSKLNN</sequence>
<protein>
    <submittedName>
        <fullName evidence="1">Uncharacterized protein</fullName>
    </submittedName>
</protein>
<evidence type="ECO:0000313" key="2">
    <source>
        <dbReference type="Proteomes" id="UP000314294"/>
    </source>
</evidence>
<gene>
    <name evidence="1" type="ORF">EYF80_029556</name>
</gene>
<accession>A0A4Z2H3N6</accession>
<evidence type="ECO:0000313" key="1">
    <source>
        <dbReference type="EMBL" id="TNN60221.1"/>
    </source>
</evidence>
<name>A0A4Z2H3N6_9TELE</name>
<keyword evidence="2" id="KW-1185">Reference proteome</keyword>
<comment type="caution">
    <text evidence="1">The sequence shown here is derived from an EMBL/GenBank/DDBJ whole genome shotgun (WGS) entry which is preliminary data.</text>
</comment>
<dbReference type="AlphaFoldDB" id="A0A4Z2H3N6"/>
<reference evidence="1 2" key="1">
    <citation type="submission" date="2019-03" db="EMBL/GenBank/DDBJ databases">
        <title>First draft genome of Liparis tanakae, snailfish: a comprehensive survey of snailfish specific genes.</title>
        <authorList>
            <person name="Kim W."/>
            <person name="Song I."/>
            <person name="Jeong J.-H."/>
            <person name="Kim D."/>
            <person name="Kim S."/>
            <person name="Ryu S."/>
            <person name="Song J.Y."/>
            <person name="Lee S.K."/>
        </authorList>
    </citation>
    <scope>NUCLEOTIDE SEQUENCE [LARGE SCALE GENOMIC DNA]</scope>
    <source>
        <tissue evidence="1">Muscle</tissue>
    </source>
</reference>
<proteinExistence type="predicted"/>
<organism evidence="1 2">
    <name type="scientific">Liparis tanakae</name>
    <name type="common">Tanaka's snailfish</name>
    <dbReference type="NCBI Taxonomy" id="230148"/>
    <lineage>
        <taxon>Eukaryota</taxon>
        <taxon>Metazoa</taxon>
        <taxon>Chordata</taxon>
        <taxon>Craniata</taxon>
        <taxon>Vertebrata</taxon>
        <taxon>Euteleostomi</taxon>
        <taxon>Actinopterygii</taxon>
        <taxon>Neopterygii</taxon>
        <taxon>Teleostei</taxon>
        <taxon>Neoteleostei</taxon>
        <taxon>Acanthomorphata</taxon>
        <taxon>Eupercaria</taxon>
        <taxon>Perciformes</taxon>
        <taxon>Cottioidei</taxon>
        <taxon>Cottales</taxon>
        <taxon>Liparidae</taxon>
        <taxon>Liparis</taxon>
    </lineage>
</organism>